<feature type="domain" description="MSP" evidence="4">
    <location>
        <begin position="5"/>
        <end position="125"/>
    </location>
</feature>
<evidence type="ECO:0000259" key="4">
    <source>
        <dbReference type="PROSITE" id="PS50202"/>
    </source>
</evidence>
<organism evidence="5 6">
    <name type="scientific">Eucalyptus globulus</name>
    <name type="common">Tasmanian blue gum</name>
    <dbReference type="NCBI Taxonomy" id="34317"/>
    <lineage>
        <taxon>Eukaryota</taxon>
        <taxon>Viridiplantae</taxon>
        <taxon>Streptophyta</taxon>
        <taxon>Embryophyta</taxon>
        <taxon>Tracheophyta</taxon>
        <taxon>Spermatophyta</taxon>
        <taxon>Magnoliopsida</taxon>
        <taxon>eudicotyledons</taxon>
        <taxon>Gunneridae</taxon>
        <taxon>Pentapetalae</taxon>
        <taxon>rosids</taxon>
        <taxon>malvids</taxon>
        <taxon>Myrtales</taxon>
        <taxon>Myrtaceae</taxon>
        <taxon>Myrtoideae</taxon>
        <taxon>Eucalypteae</taxon>
        <taxon>Eucalyptus</taxon>
    </lineage>
</organism>
<keyword evidence="3" id="KW-1133">Transmembrane helix</keyword>
<dbReference type="InterPro" id="IPR000535">
    <property type="entry name" value="MSP_dom"/>
</dbReference>
<keyword evidence="2" id="KW-0175">Coiled coil</keyword>
<protein>
    <recommendedName>
        <fullName evidence="4">MSP domain-containing protein</fullName>
    </recommendedName>
</protein>
<sequence>MAEELLEIRPHELKFIFELRKQSSCSIQLRNKTDQYVAFKVKTTSPKKYCVRPNIGIIKPNGASDFTVTMQAQQVAPPVLQCRDKFLIQGTVIPFGTSEEDVTADTFDKDSGKYVEERKLKVVLTSPVESPSLLPVNGERKQDSFFETIVPKDVSSAGVENASPPLRDPEGLDMSEDFKELRSKLSLVDSKLKEAELTISRLTEERSLQNQERDALKRDLEMLRKTGGRAIQVGFPFLYVCAVALFALAIGYLVHP</sequence>
<dbReference type="InterPro" id="IPR016763">
    <property type="entry name" value="VAP"/>
</dbReference>
<dbReference type="Proteomes" id="UP001634007">
    <property type="component" value="Unassembled WGS sequence"/>
</dbReference>
<evidence type="ECO:0000256" key="2">
    <source>
        <dbReference type="SAM" id="Coils"/>
    </source>
</evidence>
<gene>
    <name evidence="5" type="ORF">ACJRO7_032289</name>
</gene>
<keyword evidence="6" id="KW-1185">Reference proteome</keyword>
<evidence type="ECO:0000313" key="5">
    <source>
        <dbReference type="EMBL" id="KAL3727527.1"/>
    </source>
</evidence>
<dbReference type="PIRSF" id="PIRSF019693">
    <property type="entry name" value="VAMP-associated"/>
    <property type="match status" value="1"/>
</dbReference>
<feature type="transmembrane region" description="Helical" evidence="3">
    <location>
        <begin position="233"/>
        <end position="254"/>
    </location>
</feature>
<dbReference type="PROSITE" id="PS50202">
    <property type="entry name" value="MSP"/>
    <property type="match status" value="1"/>
</dbReference>
<accession>A0ABD3JLM4</accession>
<reference evidence="5 6" key="1">
    <citation type="submission" date="2024-11" db="EMBL/GenBank/DDBJ databases">
        <title>Chromosome-level genome assembly of Eucalyptus globulus Labill. provides insights into its genome evolution.</title>
        <authorList>
            <person name="Li X."/>
        </authorList>
    </citation>
    <scope>NUCLEOTIDE SEQUENCE [LARGE SCALE GENOMIC DNA]</scope>
    <source>
        <strain evidence="5">CL2024</strain>
        <tissue evidence="5">Fresh tender leaves</tissue>
    </source>
</reference>
<evidence type="ECO:0000313" key="6">
    <source>
        <dbReference type="Proteomes" id="UP001634007"/>
    </source>
</evidence>
<dbReference type="AlphaFoldDB" id="A0ABD3JLM4"/>
<dbReference type="EMBL" id="JBJKBG010000008">
    <property type="protein sequence ID" value="KAL3727527.1"/>
    <property type="molecule type" value="Genomic_DNA"/>
</dbReference>
<dbReference type="PANTHER" id="PTHR10809">
    <property type="entry name" value="VESICLE-ASSOCIATED MEMBRANE PROTEIN-ASSOCIATED PROTEIN"/>
    <property type="match status" value="1"/>
</dbReference>
<dbReference type="FunFam" id="2.60.40.10:FF:000813">
    <property type="entry name" value="Vesicle-associated protein 1-1"/>
    <property type="match status" value="1"/>
</dbReference>
<name>A0ABD3JLM4_EUCGL</name>
<feature type="coiled-coil region" evidence="2">
    <location>
        <begin position="185"/>
        <end position="226"/>
    </location>
</feature>
<dbReference type="Pfam" id="PF00635">
    <property type="entry name" value="Motile_Sperm"/>
    <property type="match status" value="1"/>
</dbReference>
<proteinExistence type="inferred from homology"/>
<comment type="similarity">
    <text evidence="1">Belongs to the VAMP-associated protein (VAP) (TC 9.B.17) family.</text>
</comment>
<dbReference type="InterPro" id="IPR008962">
    <property type="entry name" value="PapD-like_sf"/>
</dbReference>
<evidence type="ECO:0000256" key="1">
    <source>
        <dbReference type="ARBA" id="ARBA00008932"/>
    </source>
</evidence>
<keyword evidence="3" id="KW-0812">Transmembrane</keyword>
<dbReference type="GO" id="GO:0005783">
    <property type="term" value="C:endoplasmic reticulum"/>
    <property type="evidence" value="ECO:0007669"/>
    <property type="project" value="UniProtKB-ARBA"/>
</dbReference>
<evidence type="ECO:0000256" key="3">
    <source>
        <dbReference type="SAM" id="Phobius"/>
    </source>
</evidence>
<dbReference type="PANTHER" id="PTHR10809:SF148">
    <property type="entry name" value="OS01G0936800 PROTEIN"/>
    <property type="match status" value="1"/>
</dbReference>
<dbReference type="SUPFAM" id="SSF49354">
    <property type="entry name" value="PapD-like"/>
    <property type="match status" value="1"/>
</dbReference>
<keyword evidence="3" id="KW-0472">Membrane</keyword>
<comment type="caution">
    <text evidence="5">The sequence shown here is derived from an EMBL/GenBank/DDBJ whole genome shotgun (WGS) entry which is preliminary data.</text>
</comment>
<dbReference type="Gene3D" id="2.60.40.10">
    <property type="entry name" value="Immunoglobulins"/>
    <property type="match status" value="1"/>
</dbReference>
<dbReference type="InterPro" id="IPR013783">
    <property type="entry name" value="Ig-like_fold"/>
</dbReference>